<dbReference type="Proteomes" id="UP000054047">
    <property type="component" value="Unassembled WGS sequence"/>
</dbReference>
<evidence type="ECO:0000256" key="1">
    <source>
        <dbReference type="SAM" id="MobiDB-lite"/>
    </source>
</evidence>
<evidence type="ECO:0000313" key="2">
    <source>
        <dbReference type="EMBL" id="KIH47661.1"/>
    </source>
</evidence>
<feature type="compositionally biased region" description="Basic and acidic residues" evidence="1">
    <location>
        <begin position="1"/>
        <end position="15"/>
    </location>
</feature>
<gene>
    <name evidence="2" type="ORF">ANCDUO_22275</name>
</gene>
<accession>A0A0C2FRT7</accession>
<protein>
    <submittedName>
        <fullName evidence="2">Uncharacterized protein</fullName>
    </submittedName>
</protein>
<proteinExistence type="predicted"/>
<reference evidence="2 3" key="1">
    <citation type="submission" date="2013-12" db="EMBL/GenBank/DDBJ databases">
        <title>Draft genome of the parsitic nematode Ancylostoma duodenale.</title>
        <authorList>
            <person name="Mitreva M."/>
        </authorList>
    </citation>
    <scope>NUCLEOTIDE SEQUENCE [LARGE SCALE GENOMIC DNA]</scope>
    <source>
        <strain evidence="2 3">Zhejiang</strain>
    </source>
</reference>
<dbReference type="AlphaFoldDB" id="A0A0C2FRT7"/>
<feature type="non-terminal residue" evidence="2">
    <location>
        <position position="68"/>
    </location>
</feature>
<dbReference type="EMBL" id="KN767378">
    <property type="protein sequence ID" value="KIH47661.1"/>
    <property type="molecule type" value="Genomic_DNA"/>
</dbReference>
<feature type="region of interest" description="Disordered" evidence="1">
    <location>
        <begin position="1"/>
        <end position="45"/>
    </location>
</feature>
<keyword evidence="3" id="KW-1185">Reference proteome</keyword>
<name>A0A0C2FRT7_9BILA</name>
<evidence type="ECO:0000313" key="3">
    <source>
        <dbReference type="Proteomes" id="UP000054047"/>
    </source>
</evidence>
<organism evidence="2 3">
    <name type="scientific">Ancylostoma duodenale</name>
    <dbReference type="NCBI Taxonomy" id="51022"/>
    <lineage>
        <taxon>Eukaryota</taxon>
        <taxon>Metazoa</taxon>
        <taxon>Ecdysozoa</taxon>
        <taxon>Nematoda</taxon>
        <taxon>Chromadorea</taxon>
        <taxon>Rhabditida</taxon>
        <taxon>Rhabditina</taxon>
        <taxon>Rhabditomorpha</taxon>
        <taxon>Strongyloidea</taxon>
        <taxon>Ancylostomatidae</taxon>
        <taxon>Ancylostomatinae</taxon>
        <taxon>Ancylostoma</taxon>
    </lineage>
</organism>
<sequence length="68" mass="7523">MTRDSVTMQEKRDEEFPFQGIIRSGSQGGGGHRESISEPNTSTATVLTDDEKNKIHAKILKAEMKGDM</sequence>